<protein>
    <recommendedName>
        <fullName evidence="5">Histone RNA hairpin-binding protein</fullName>
    </recommendedName>
    <alternativeName>
        <fullName evidence="6">Histone stem-loop-binding protein</fullName>
    </alternativeName>
</protein>
<comment type="function">
    <text evidence="3">RNA-binding protein involved in the histone pre-mRNA processing. Binds the stem-loop structure of replication-dependent histone pre-mRNAs and contributes to efficient 3'-end processing by stabilizing the complex between histone pre-mRNA and U7 small nuclear ribonucleoprotein (snRNP), via the histone downstream element (HDE). Plays an important role in targeting mature histone mRNA from the nucleus to the cytoplasm and to the translation machinery. Stabilizes mature histone mRNA and could be involved in cell-cycle regulation of histone gene expression. Involved in the mechanism by which growing oocytes accumulate histone proteins that support early embryogenesis. Binds to the 5' side of the stem-loop structure of histone pre-mRNAs.</text>
</comment>
<dbReference type="InterPro" id="IPR038294">
    <property type="entry name" value="SLBP_RNA_bind_sf"/>
</dbReference>
<comment type="caution">
    <text evidence="9">The sequence shown here is derived from an EMBL/GenBank/DDBJ whole genome shotgun (WGS) entry which is preliminary data.</text>
</comment>
<dbReference type="Pfam" id="PF15247">
    <property type="entry name" value="SLBP_RNA_bind"/>
    <property type="match status" value="1"/>
</dbReference>
<comment type="similarity">
    <text evidence="1">Belongs to the SLBP family.</text>
</comment>
<feature type="region of interest" description="Disordered" evidence="7">
    <location>
        <begin position="198"/>
        <end position="219"/>
    </location>
</feature>
<sequence>MACRPRSPPRYGSRRDGGASPRSPARWSLGRKRRADGGDRKPEDSEESERQIADRRPESFTTPEGPKPRSRCSDWASAVEEDEMRTRVNKEIASSDSKESVSSVPADVETDESVLMRRQKQINYGKNTIAYDRYIKEVPRHLRQPGIHPRTPNKFKKYSRRSWDQQIKLWKVALHFWDPPAEEGCDLQEIQPVDLGEMETEFTESSSESQTSSQDNFDVFSGRKASCPLPSVLIRTRDQDYVVISQSPGRRCQPLPPRQDPEVNVITCARRRTQGGGARAGGGVSGGAHRSREGSERHGGAGSQEATPTTSRASSSLHPAARLRICSLRQPLPCAGARTGGRGLAAAVAARRPMRTAGGGGASAAVLFRGG</sequence>
<feature type="compositionally biased region" description="Basic and acidic residues" evidence="7">
    <location>
        <begin position="35"/>
        <end position="58"/>
    </location>
</feature>
<dbReference type="GO" id="GO:0051028">
    <property type="term" value="P:mRNA transport"/>
    <property type="evidence" value="ECO:0007669"/>
    <property type="project" value="TreeGrafter"/>
</dbReference>
<evidence type="ECO:0000256" key="5">
    <source>
        <dbReference type="ARBA" id="ARBA00072422"/>
    </source>
</evidence>
<dbReference type="PANTHER" id="PTHR17408:SF7">
    <property type="entry name" value="HISTONE RNA HAIRPIN-BINDING PROTEIN"/>
    <property type="match status" value="1"/>
</dbReference>
<dbReference type="Proteomes" id="UP000710432">
    <property type="component" value="Unassembled WGS sequence"/>
</dbReference>
<feature type="region of interest" description="Disordered" evidence="7">
    <location>
        <begin position="271"/>
        <end position="317"/>
    </location>
</feature>
<name>A0A8J6GRT4_MICOH</name>
<feature type="domain" description="Histone RNA hairpin-binding protein RNA-binding" evidence="8">
    <location>
        <begin position="110"/>
        <end position="179"/>
    </location>
</feature>
<organism evidence="9 10">
    <name type="scientific">Microtus ochrogaster</name>
    <name type="common">Prairie vole</name>
    <dbReference type="NCBI Taxonomy" id="79684"/>
    <lineage>
        <taxon>Eukaryota</taxon>
        <taxon>Metazoa</taxon>
        <taxon>Chordata</taxon>
        <taxon>Craniata</taxon>
        <taxon>Vertebrata</taxon>
        <taxon>Euteleostomi</taxon>
        <taxon>Mammalia</taxon>
        <taxon>Eutheria</taxon>
        <taxon>Euarchontoglires</taxon>
        <taxon>Glires</taxon>
        <taxon>Rodentia</taxon>
        <taxon>Myomorpha</taxon>
        <taxon>Muroidea</taxon>
        <taxon>Cricetidae</taxon>
        <taxon>Arvicolinae</taxon>
        <taxon>Microtus</taxon>
    </lineage>
</organism>
<keyword evidence="2" id="KW-0694">RNA-binding</keyword>
<dbReference type="InterPro" id="IPR026502">
    <property type="entry name" value="SLBP1/SLBP2"/>
</dbReference>
<evidence type="ECO:0000256" key="2">
    <source>
        <dbReference type="ARBA" id="ARBA00022884"/>
    </source>
</evidence>
<dbReference type="GO" id="GO:0071207">
    <property type="term" value="F:histone pre-mRNA stem-loop binding"/>
    <property type="evidence" value="ECO:0007669"/>
    <property type="project" value="TreeGrafter"/>
</dbReference>
<dbReference type="FunFam" id="1.10.8.1120:FF:000001">
    <property type="entry name" value="Histone RNA hairpin-binding protein-like"/>
    <property type="match status" value="1"/>
</dbReference>
<dbReference type="Gene3D" id="1.10.8.1120">
    <property type="entry name" value="Histone RNA hairpin-binding protein RNA-binding domain"/>
    <property type="match status" value="1"/>
</dbReference>
<feature type="compositionally biased region" description="Polar residues" evidence="7">
    <location>
        <begin position="304"/>
        <end position="317"/>
    </location>
</feature>
<evidence type="ECO:0000313" key="10">
    <source>
        <dbReference type="Proteomes" id="UP000710432"/>
    </source>
</evidence>
<proteinExistence type="inferred from homology"/>
<dbReference type="AlphaFoldDB" id="A0A8J6GRT4"/>
<dbReference type="GO" id="GO:0071204">
    <property type="term" value="C:histone pre-mRNA 3'end processing complex"/>
    <property type="evidence" value="ECO:0007669"/>
    <property type="project" value="TreeGrafter"/>
</dbReference>
<evidence type="ECO:0000256" key="7">
    <source>
        <dbReference type="SAM" id="MobiDB-lite"/>
    </source>
</evidence>
<feature type="compositionally biased region" description="Low complexity" evidence="7">
    <location>
        <begin position="203"/>
        <end position="213"/>
    </location>
</feature>
<evidence type="ECO:0000256" key="6">
    <source>
        <dbReference type="ARBA" id="ARBA00082670"/>
    </source>
</evidence>
<gene>
    <name evidence="9" type="ORF">LTLLF_127365</name>
</gene>
<evidence type="ECO:0000256" key="4">
    <source>
        <dbReference type="ARBA" id="ARBA00066071"/>
    </source>
</evidence>
<feature type="compositionally biased region" description="Gly residues" evidence="7">
    <location>
        <begin position="274"/>
        <end position="286"/>
    </location>
</feature>
<feature type="region of interest" description="Disordered" evidence="7">
    <location>
        <begin position="1"/>
        <end position="109"/>
    </location>
</feature>
<evidence type="ECO:0000256" key="1">
    <source>
        <dbReference type="ARBA" id="ARBA00006151"/>
    </source>
</evidence>
<feature type="compositionally biased region" description="Basic and acidic residues" evidence="7">
    <location>
        <begin position="290"/>
        <end position="299"/>
    </location>
</feature>
<reference evidence="9" key="1">
    <citation type="submission" date="2020-03" db="EMBL/GenBank/DDBJ databases">
        <title>Studies in the Genomics of Life Span.</title>
        <authorList>
            <person name="Glass D."/>
        </authorList>
    </citation>
    <scope>NUCLEOTIDE SEQUENCE</scope>
    <source>
        <strain evidence="9">LTLLF</strain>
        <tissue evidence="9">Muscle</tissue>
    </source>
</reference>
<dbReference type="GO" id="GO:0003729">
    <property type="term" value="F:mRNA binding"/>
    <property type="evidence" value="ECO:0007669"/>
    <property type="project" value="InterPro"/>
</dbReference>
<evidence type="ECO:0000313" key="9">
    <source>
        <dbReference type="EMBL" id="KAH0515802.1"/>
    </source>
</evidence>
<dbReference type="InterPro" id="IPR029344">
    <property type="entry name" value="SLBP_RNA_bind"/>
</dbReference>
<comment type="subunit">
    <text evidence="4">Monomer. SLBP/pre-mRNA complex interacts with ZNF473. Interacts with the Importin alpha/Importin beta receptor, LSM1, MIF4GD, TNPO3 and UPF1. Interaction with LSM1 occurs when histone mRNA is being rapidly degraded during the S phase. Found in a ternary complex with ERI1 and the stem-loop structure of the 3' end of histone mRNA. Associates with polyribosomes. Identified in a histone pre-mRNA complex, at least composed of ERI1, LSM11, SLBP, SNRPB, SYNCRIP and YBX1. Binds in a cooperative manner with ERI1 to the mature 3'-end of histone mRNAs.</text>
</comment>
<evidence type="ECO:0000256" key="3">
    <source>
        <dbReference type="ARBA" id="ARBA00057687"/>
    </source>
</evidence>
<dbReference type="EMBL" id="JAATJU010020800">
    <property type="protein sequence ID" value="KAH0515802.1"/>
    <property type="molecule type" value="Genomic_DNA"/>
</dbReference>
<dbReference type="PANTHER" id="PTHR17408">
    <property type="entry name" value="HISTONE RNA HAIRPIN-BINDING PROTEIN"/>
    <property type="match status" value="1"/>
</dbReference>
<dbReference type="GO" id="GO:0006398">
    <property type="term" value="P:mRNA 3'-end processing by stem-loop binding and cleavage"/>
    <property type="evidence" value="ECO:0007669"/>
    <property type="project" value="TreeGrafter"/>
</dbReference>
<dbReference type="GO" id="GO:0005737">
    <property type="term" value="C:cytoplasm"/>
    <property type="evidence" value="ECO:0007669"/>
    <property type="project" value="TreeGrafter"/>
</dbReference>
<evidence type="ECO:0000259" key="8">
    <source>
        <dbReference type="Pfam" id="PF15247"/>
    </source>
</evidence>
<accession>A0A8J6GRT4</accession>